<dbReference type="Proteomes" id="UP000807769">
    <property type="component" value="Unassembled WGS sequence"/>
</dbReference>
<organism evidence="1 2">
    <name type="scientific">Suillus subaureus</name>
    <dbReference type="NCBI Taxonomy" id="48587"/>
    <lineage>
        <taxon>Eukaryota</taxon>
        <taxon>Fungi</taxon>
        <taxon>Dikarya</taxon>
        <taxon>Basidiomycota</taxon>
        <taxon>Agaricomycotina</taxon>
        <taxon>Agaricomycetes</taxon>
        <taxon>Agaricomycetidae</taxon>
        <taxon>Boletales</taxon>
        <taxon>Suillineae</taxon>
        <taxon>Suillaceae</taxon>
        <taxon>Suillus</taxon>
    </lineage>
</organism>
<reference evidence="1" key="1">
    <citation type="journal article" date="2020" name="New Phytol.">
        <title>Comparative genomics reveals dynamic genome evolution in host specialist ectomycorrhizal fungi.</title>
        <authorList>
            <person name="Lofgren L.A."/>
            <person name="Nguyen N.H."/>
            <person name="Vilgalys R."/>
            <person name="Ruytinx J."/>
            <person name="Liao H.L."/>
            <person name="Branco S."/>
            <person name="Kuo A."/>
            <person name="LaButti K."/>
            <person name="Lipzen A."/>
            <person name="Andreopoulos W."/>
            <person name="Pangilinan J."/>
            <person name="Riley R."/>
            <person name="Hundley H."/>
            <person name="Na H."/>
            <person name="Barry K."/>
            <person name="Grigoriev I.V."/>
            <person name="Stajich J.E."/>
            <person name="Kennedy P.G."/>
        </authorList>
    </citation>
    <scope>NUCLEOTIDE SEQUENCE</scope>
    <source>
        <strain evidence="1">MN1</strain>
    </source>
</reference>
<name>A0A9P7DZR1_9AGAM</name>
<evidence type="ECO:0000313" key="1">
    <source>
        <dbReference type="EMBL" id="KAG1807098.1"/>
    </source>
</evidence>
<keyword evidence="2" id="KW-1185">Reference proteome</keyword>
<proteinExistence type="predicted"/>
<dbReference type="EMBL" id="JABBWG010000045">
    <property type="protein sequence ID" value="KAG1807098.1"/>
    <property type="molecule type" value="Genomic_DNA"/>
</dbReference>
<gene>
    <name evidence="1" type="ORF">BJ212DRAFT_764932</name>
</gene>
<dbReference type="AlphaFoldDB" id="A0A9P7DZR1"/>
<sequence length="113" mass="12800">MREIQVSHGPLNILCSQKTFTEAITDETTFDLLGRCVDGLYDMARAKLASLEADDIELVVQLWPIEGEMTCHYYFVDHAARILFWLHDSPEATTKIFSGLRGVDNLSHIRALC</sequence>
<dbReference type="GeneID" id="64638034"/>
<comment type="caution">
    <text evidence="1">The sequence shown here is derived from an EMBL/GenBank/DDBJ whole genome shotgun (WGS) entry which is preliminary data.</text>
</comment>
<dbReference type="RefSeq" id="XP_041187834.1">
    <property type="nucleotide sequence ID" value="XM_041344018.1"/>
</dbReference>
<dbReference type="OrthoDB" id="2689836at2759"/>
<accession>A0A9P7DZR1</accession>
<evidence type="ECO:0000313" key="2">
    <source>
        <dbReference type="Proteomes" id="UP000807769"/>
    </source>
</evidence>
<protein>
    <submittedName>
        <fullName evidence="1">Uncharacterized protein</fullName>
    </submittedName>
</protein>